<dbReference type="Gramene" id="OMO97089">
    <property type="protein sequence ID" value="OMO97089"/>
    <property type="gene ID" value="CCACVL1_04653"/>
</dbReference>
<keyword evidence="1" id="KW-1133">Transmembrane helix</keyword>
<evidence type="ECO:0000256" key="1">
    <source>
        <dbReference type="SAM" id="Phobius"/>
    </source>
</evidence>
<accession>A0A1R3JQE9</accession>
<evidence type="ECO:0000313" key="3">
    <source>
        <dbReference type="Proteomes" id="UP000188268"/>
    </source>
</evidence>
<dbReference type="EMBL" id="AWWV01007267">
    <property type="protein sequence ID" value="OMO97089.1"/>
    <property type="molecule type" value="Genomic_DNA"/>
</dbReference>
<keyword evidence="3" id="KW-1185">Reference proteome</keyword>
<organism evidence="2 3">
    <name type="scientific">Corchorus capsularis</name>
    <name type="common">Jute</name>
    <dbReference type="NCBI Taxonomy" id="210143"/>
    <lineage>
        <taxon>Eukaryota</taxon>
        <taxon>Viridiplantae</taxon>
        <taxon>Streptophyta</taxon>
        <taxon>Embryophyta</taxon>
        <taxon>Tracheophyta</taxon>
        <taxon>Spermatophyta</taxon>
        <taxon>Magnoliopsida</taxon>
        <taxon>eudicotyledons</taxon>
        <taxon>Gunneridae</taxon>
        <taxon>Pentapetalae</taxon>
        <taxon>rosids</taxon>
        <taxon>malvids</taxon>
        <taxon>Malvales</taxon>
        <taxon>Malvaceae</taxon>
        <taxon>Grewioideae</taxon>
        <taxon>Apeibeae</taxon>
        <taxon>Corchorus</taxon>
    </lineage>
</organism>
<proteinExistence type="predicted"/>
<dbReference type="Proteomes" id="UP000188268">
    <property type="component" value="Unassembled WGS sequence"/>
</dbReference>
<sequence length="170" mass="18545">MEILVLVLGLGYAMWSITGRLGERKPLERKPPLKALLYQPPPCLACILLFVAFGLYLCSSIHVAIAIVGKLSADSTFFKMTSEEFGCGAGSVSLVVCQEFDSYATNSTGELQTVCLACQAKLASSRGTLLEEEVGYSSSSLSVIEKRRLCRIVAAWRKENRGGRRQVSRC</sequence>
<reference evidence="2 3" key="1">
    <citation type="submission" date="2013-09" db="EMBL/GenBank/DDBJ databases">
        <title>Corchorus capsularis genome sequencing.</title>
        <authorList>
            <person name="Alam M."/>
            <person name="Haque M.S."/>
            <person name="Islam M.S."/>
            <person name="Emdad E.M."/>
            <person name="Islam M.M."/>
            <person name="Ahmed B."/>
            <person name="Halim A."/>
            <person name="Hossen Q.M.M."/>
            <person name="Hossain M.Z."/>
            <person name="Ahmed R."/>
            <person name="Khan M.M."/>
            <person name="Islam R."/>
            <person name="Rashid M.M."/>
            <person name="Khan S.A."/>
            <person name="Rahman M.S."/>
            <person name="Alam M."/>
        </authorList>
    </citation>
    <scope>NUCLEOTIDE SEQUENCE [LARGE SCALE GENOMIC DNA]</scope>
    <source>
        <strain evidence="3">cv. CVL-1</strain>
        <tissue evidence="2">Whole seedling</tissue>
    </source>
</reference>
<keyword evidence="1" id="KW-0812">Transmembrane</keyword>
<evidence type="ECO:0000313" key="2">
    <source>
        <dbReference type="EMBL" id="OMO97089.1"/>
    </source>
</evidence>
<keyword evidence="1" id="KW-0472">Membrane</keyword>
<protein>
    <submittedName>
        <fullName evidence="2">Uncharacterized protein</fullName>
    </submittedName>
</protein>
<gene>
    <name evidence="2" type="ORF">CCACVL1_04653</name>
</gene>
<name>A0A1R3JQE9_COCAP</name>
<comment type="caution">
    <text evidence="2">The sequence shown here is derived from an EMBL/GenBank/DDBJ whole genome shotgun (WGS) entry which is preliminary data.</text>
</comment>
<dbReference type="AlphaFoldDB" id="A0A1R3JQE9"/>
<feature type="transmembrane region" description="Helical" evidence="1">
    <location>
        <begin position="46"/>
        <end position="69"/>
    </location>
</feature>